<dbReference type="GO" id="GO:0030041">
    <property type="term" value="P:actin filament polymerization"/>
    <property type="evidence" value="ECO:0000318"/>
    <property type="project" value="GO_Central"/>
</dbReference>
<organism evidence="3 4">
    <name type="scientific">Pristionchus pacificus</name>
    <name type="common">Parasitic nematode worm</name>
    <dbReference type="NCBI Taxonomy" id="54126"/>
    <lineage>
        <taxon>Eukaryota</taxon>
        <taxon>Metazoa</taxon>
        <taxon>Ecdysozoa</taxon>
        <taxon>Nematoda</taxon>
        <taxon>Chromadorea</taxon>
        <taxon>Rhabditida</taxon>
        <taxon>Rhabditina</taxon>
        <taxon>Diplogasteromorpha</taxon>
        <taxon>Diplogasteroidea</taxon>
        <taxon>Neodiplogasteridae</taxon>
        <taxon>Pristionchus</taxon>
    </lineage>
</organism>
<evidence type="ECO:0000313" key="4">
    <source>
        <dbReference type="Proteomes" id="UP000005239"/>
    </source>
</evidence>
<dbReference type="PANTHER" id="PTHR33351">
    <property type="entry name" value="HISACTOPHILIN-1-RELATED"/>
    <property type="match status" value="1"/>
</dbReference>
<dbReference type="PANTHER" id="PTHR33351:SF1">
    <property type="entry name" value="IG-LIKE DOMAIN-CONTAINING PROTEIN-RELATED"/>
    <property type="match status" value="1"/>
</dbReference>
<dbReference type="InterPro" id="IPR052883">
    <property type="entry name" value="Hisactophilin"/>
</dbReference>
<dbReference type="Proteomes" id="UP000005239">
    <property type="component" value="Unassembled WGS sequence"/>
</dbReference>
<reference evidence="4" key="1">
    <citation type="journal article" date="2008" name="Nat. Genet.">
        <title>The Pristionchus pacificus genome provides a unique perspective on nematode lifestyle and parasitism.</title>
        <authorList>
            <person name="Dieterich C."/>
            <person name="Clifton S.W."/>
            <person name="Schuster L.N."/>
            <person name="Chinwalla A."/>
            <person name="Delehaunty K."/>
            <person name="Dinkelacker I."/>
            <person name="Fulton L."/>
            <person name="Fulton R."/>
            <person name="Godfrey J."/>
            <person name="Minx P."/>
            <person name="Mitreva M."/>
            <person name="Roeseler W."/>
            <person name="Tian H."/>
            <person name="Witte H."/>
            <person name="Yang S.P."/>
            <person name="Wilson R.K."/>
            <person name="Sommer R.J."/>
        </authorList>
    </citation>
    <scope>NUCLEOTIDE SEQUENCE [LARGE SCALE GENOMIC DNA]</scope>
    <source>
        <strain evidence="4">PS312</strain>
    </source>
</reference>
<dbReference type="SUPFAM" id="SSF50405">
    <property type="entry name" value="Actin-crosslinking proteins"/>
    <property type="match status" value="1"/>
</dbReference>
<dbReference type="Gene3D" id="2.80.10.50">
    <property type="match status" value="1"/>
</dbReference>
<proteinExistence type="predicted"/>
<dbReference type="AlphaFoldDB" id="A0A2A6C5X3"/>
<protein>
    <submittedName>
        <fullName evidence="3">Uncharacterized protein</fullName>
    </submittedName>
</protein>
<dbReference type="GO" id="GO:0015629">
    <property type="term" value="C:actin cytoskeleton"/>
    <property type="evidence" value="ECO:0000318"/>
    <property type="project" value="GO_Central"/>
</dbReference>
<feature type="region of interest" description="Disordered" evidence="1">
    <location>
        <begin position="377"/>
        <end position="425"/>
    </location>
</feature>
<evidence type="ECO:0000313" key="3">
    <source>
        <dbReference type="EnsemblMetazoa" id="PPA08338.1"/>
    </source>
</evidence>
<feature type="compositionally biased region" description="Polar residues" evidence="1">
    <location>
        <begin position="382"/>
        <end position="407"/>
    </location>
</feature>
<accession>A0A8R1YBG6</accession>
<gene>
    <name evidence="3" type="primary">WBGene00097892</name>
</gene>
<dbReference type="CDD" id="cd00257">
    <property type="entry name" value="beta-trefoil_FSCN-like"/>
    <property type="match status" value="1"/>
</dbReference>
<evidence type="ECO:0000256" key="1">
    <source>
        <dbReference type="SAM" id="MobiDB-lite"/>
    </source>
</evidence>
<name>A0A2A6C5X3_PRIPA</name>
<keyword evidence="2" id="KW-0732">Signal</keyword>
<feature type="signal peptide" evidence="2">
    <location>
        <begin position="1"/>
        <end position="16"/>
    </location>
</feature>
<dbReference type="GO" id="GO:0051015">
    <property type="term" value="F:actin filament binding"/>
    <property type="evidence" value="ECO:0000318"/>
    <property type="project" value="GO_Central"/>
</dbReference>
<sequence length="425" mass="48722">MLRLLLFFVVLSIAGATVMQALFGSNSERRVIKLKSYNGRYLSEDIRINYHLGKDEVYGFQTVAGPPGIHERWTITQVNDKEVTLKSNEGQYISHAHFDEAKPAYKADAWEMLIPKNNTDGSWSFVSRYGKWLSAHRKDGVVEFMPSNLGCEHWWIEAFNPHGRGAWSKRRQASTQILQREISFGTAEAPEMCYSKYWEMLTPKKNDDGSWSFKSRYGRWLSNYKDDYIDFMPENLGCAAMETGVVIVTYFALPFPVFSQKKISSLEAIIMAGKRATSTRRLPDLIRKDPIDFDSCEAYHVGELHANEWKQRHRNASGIFRPDPFGINDYFVDYSLNKKQRWTINEDIAEMIGEVQDEHFNIRVSASVHSIRKQKKAAQDMSPATFSRVSSTTPPLATAKSSTSNRNWADHDCETSHMMPNLPVE</sequence>
<dbReference type="InterPro" id="IPR008999">
    <property type="entry name" value="Actin-crosslinking"/>
</dbReference>
<keyword evidence="4" id="KW-1185">Reference proteome</keyword>
<feature type="chain" id="PRO_5043747237" evidence="2">
    <location>
        <begin position="17"/>
        <end position="425"/>
    </location>
</feature>
<dbReference type="EnsemblMetazoa" id="PPA08338.1">
    <property type="protein sequence ID" value="PPA08338.1"/>
    <property type="gene ID" value="WBGene00097892"/>
</dbReference>
<accession>A0A2A6C5X3</accession>
<evidence type="ECO:0000256" key="2">
    <source>
        <dbReference type="SAM" id="SignalP"/>
    </source>
</evidence>
<reference evidence="3" key="2">
    <citation type="submission" date="2022-06" db="UniProtKB">
        <authorList>
            <consortium name="EnsemblMetazoa"/>
        </authorList>
    </citation>
    <scope>IDENTIFICATION</scope>
    <source>
        <strain evidence="3">PS312</strain>
    </source>
</reference>